<dbReference type="InterPro" id="IPR000045">
    <property type="entry name" value="Prepilin_IV_endopep_pep"/>
</dbReference>
<feature type="transmembrane region" description="Helical" evidence="2">
    <location>
        <begin position="231"/>
        <end position="256"/>
    </location>
</feature>
<comment type="similarity">
    <text evidence="1">Belongs to the peptidase A24 family.</text>
</comment>
<keyword evidence="2" id="KW-1133">Transmembrane helix</keyword>
<evidence type="ECO:0000256" key="2">
    <source>
        <dbReference type="SAM" id="Phobius"/>
    </source>
</evidence>
<evidence type="ECO:0000313" key="5">
    <source>
        <dbReference type="Proteomes" id="UP000094828"/>
    </source>
</evidence>
<feature type="transmembrane region" description="Helical" evidence="2">
    <location>
        <begin position="193"/>
        <end position="211"/>
    </location>
</feature>
<sequence length="348" mass="37243">MTSLALIPVAILVSFISSQLALREAALWGISLAKPISKPSAFLWGLLFWVGAAGLCISETWGAGISRSPRQFTVEGRGNIEGAELASSDFEADVKRGFSDRVHRFLTGGITPADVIAIVFVTLIVTAMRVDLATMTIPDLITLPGLIAGLVFSLLFPLHELVPVWGVSSLDSTSVSFDALASQRSFFAEQGRAVLRWFAGVVCGAGVIWLIRLGAGWSLRTEALGFGDVTLMAAVGGFLGWQATLLSLMLSPVIGIGHAGIARCFGKAVLIPFGPSLGIAAFVIAWNWSWVWSWASTYLNDPVMVLVLGGLSLGGFAAGMLLLRVEKTPLEQPEKSRDKSKKSKRRRK</sequence>
<feature type="transmembrane region" description="Helical" evidence="2">
    <location>
        <begin position="268"/>
        <end position="291"/>
    </location>
</feature>
<proteinExistence type="inferred from homology"/>
<dbReference type="OrthoDB" id="9789291at2"/>
<dbReference type="EMBL" id="LYDR01000158">
    <property type="protein sequence ID" value="ODA27934.1"/>
    <property type="molecule type" value="Genomic_DNA"/>
</dbReference>
<evidence type="ECO:0000259" key="3">
    <source>
        <dbReference type="Pfam" id="PF01478"/>
    </source>
</evidence>
<evidence type="ECO:0000313" key="4">
    <source>
        <dbReference type="EMBL" id="ODA27934.1"/>
    </source>
</evidence>
<dbReference type="Pfam" id="PF01478">
    <property type="entry name" value="Peptidase_A24"/>
    <property type="match status" value="1"/>
</dbReference>
<protein>
    <recommendedName>
        <fullName evidence="3">Prepilin type IV endopeptidase peptidase domain-containing protein</fullName>
    </recommendedName>
</protein>
<gene>
    <name evidence="4" type="ORF">A6X21_13730</name>
</gene>
<feature type="transmembrane region" description="Helical" evidence="2">
    <location>
        <begin position="105"/>
        <end position="128"/>
    </location>
</feature>
<feature type="domain" description="Prepilin type IV endopeptidase peptidase" evidence="3">
    <location>
        <begin position="193"/>
        <end position="257"/>
    </location>
</feature>
<evidence type="ECO:0000256" key="1">
    <source>
        <dbReference type="ARBA" id="ARBA00005801"/>
    </source>
</evidence>
<dbReference type="Gene3D" id="1.20.120.1220">
    <property type="match status" value="1"/>
</dbReference>
<dbReference type="InterPro" id="IPR050882">
    <property type="entry name" value="Prepilin_peptidase/N-MTase"/>
</dbReference>
<dbReference type="GO" id="GO:0006465">
    <property type="term" value="P:signal peptide processing"/>
    <property type="evidence" value="ECO:0007669"/>
    <property type="project" value="TreeGrafter"/>
</dbReference>
<feature type="transmembrane region" description="Helical" evidence="2">
    <location>
        <begin position="303"/>
        <end position="323"/>
    </location>
</feature>
<organism evidence="4 5">
    <name type="scientific">Planctopirus hydrillae</name>
    <dbReference type="NCBI Taxonomy" id="1841610"/>
    <lineage>
        <taxon>Bacteria</taxon>
        <taxon>Pseudomonadati</taxon>
        <taxon>Planctomycetota</taxon>
        <taxon>Planctomycetia</taxon>
        <taxon>Planctomycetales</taxon>
        <taxon>Planctomycetaceae</taxon>
        <taxon>Planctopirus</taxon>
    </lineage>
</organism>
<dbReference type="GO" id="GO:0004190">
    <property type="term" value="F:aspartic-type endopeptidase activity"/>
    <property type="evidence" value="ECO:0007669"/>
    <property type="project" value="InterPro"/>
</dbReference>
<accession>A0A1C3E3W5</accession>
<name>A0A1C3E3W5_9PLAN</name>
<reference evidence="4 5" key="1">
    <citation type="submission" date="2016-05" db="EMBL/GenBank/DDBJ databases">
        <title>Genomic and physiological characterization of Planctopirus sp. isolated from fresh water lake.</title>
        <authorList>
            <person name="Subhash Y."/>
            <person name="Ramana C."/>
        </authorList>
    </citation>
    <scope>NUCLEOTIDE SEQUENCE [LARGE SCALE GENOMIC DNA]</scope>
    <source>
        <strain evidence="4 5">JC280</strain>
    </source>
</reference>
<keyword evidence="2" id="KW-0812">Transmembrane</keyword>
<dbReference type="RefSeq" id="WP_068852883.1">
    <property type="nucleotide sequence ID" value="NZ_LYDR01000158.1"/>
</dbReference>
<dbReference type="Proteomes" id="UP000094828">
    <property type="component" value="Unassembled WGS sequence"/>
</dbReference>
<dbReference type="PANTHER" id="PTHR30487:SF0">
    <property type="entry name" value="PREPILIN LEADER PEPTIDASE_N-METHYLTRANSFERASE-RELATED"/>
    <property type="match status" value="1"/>
</dbReference>
<dbReference type="GO" id="GO:0005886">
    <property type="term" value="C:plasma membrane"/>
    <property type="evidence" value="ECO:0007669"/>
    <property type="project" value="TreeGrafter"/>
</dbReference>
<feature type="transmembrane region" description="Helical" evidence="2">
    <location>
        <begin position="43"/>
        <end position="62"/>
    </location>
</feature>
<dbReference type="PANTHER" id="PTHR30487">
    <property type="entry name" value="TYPE 4 PREPILIN-LIKE PROTEINS LEADER PEPTIDE-PROCESSING ENZYME"/>
    <property type="match status" value="1"/>
</dbReference>
<keyword evidence="5" id="KW-1185">Reference proteome</keyword>
<dbReference type="AlphaFoldDB" id="A0A1C3E3W5"/>
<dbReference type="STRING" id="1841610.A6X21_13730"/>
<keyword evidence="2" id="KW-0472">Membrane</keyword>
<feature type="transmembrane region" description="Helical" evidence="2">
    <location>
        <begin position="140"/>
        <end position="158"/>
    </location>
</feature>
<comment type="caution">
    <text evidence="4">The sequence shown here is derived from an EMBL/GenBank/DDBJ whole genome shotgun (WGS) entry which is preliminary data.</text>
</comment>